<feature type="compositionally biased region" description="Basic and acidic residues" evidence="2">
    <location>
        <begin position="157"/>
        <end position="167"/>
    </location>
</feature>
<dbReference type="OrthoDB" id="203908at2759"/>
<dbReference type="PANTHER" id="PTHR44054:SF2">
    <property type="entry name" value="SYNAPTIC VESICLE MEMBRANE PROTEIN VAT-1 HOMOLOG-LIKE"/>
    <property type="match status" value="1"/>
</dbReference>
<evidence type="ECO:0000256" key="2">
    <source>
        <dbReference type="SAM" id="MobiDB-lite"/>
    </source>
</evidence>
<feature type="compositionally biased region" description="Basic and acidic residues" evidence="2">
    <location>
        <begin position="129"/>
        <end position="141"/>
    </location>
</feature>
<dbReference type="InterPro" id="IPR052100">
    <property type="entry name" value="SV-ATPase_mito-regulator"/>
</dbReference>
<keyword evidence="1" id="KW-0560">Oxidoreductase</keyword>
<reference evidence="3" key="1">
    <citation type="submission" date="2017-10" db="EMBL/GenBank/DDBJ databases">
        <title>Transcriptome Assembly of Sugarcane Aphid Adults.</title>
        <authorList>
            <person name="Scully E.D."/>
            <person name="Palmer N.A."/>
            <person name="Geib S.M."/>
            <person name="Sarath G."/>
            <person name="Sattler S.E."/>
        </authorList>
    </citation>
    <scope>NUCLEOTIDE SEQUENCE</scope>
    <source>
        <tissue evidence="3">Whole body</tissue>
    </source>
</reference>
<dbReference type="Gene3D" id="3.90.180.10">
    <property type="entry name" value="Medium-chain alcohol dehydrogenases, catalytic domain"/>
    <property type="match status" value="1"/>
</dbReference>
<evidence type="ECO:0000256" key="1">
    <source>
        <dbReference type="ARBA" id="ARBA00023002"/>
    </source>
</evidence>
<accession>A0A2H8TEZ6</accession>
<name>A0A2H8TEZ6_9HEMI</name>
<feature type="region of interest" description="Disordered" evidence="2">
    <location>
        <begin position="108"/>
        <end position="167"/>
    </location>
</feature>
<dbReference type="GO" id="GO:0016491">
    <property type="term" value="F:oxidoreductase activity"/>
    <property type="evidence" value="ECO:0007669"/>
    <property type="project" value="UniProtKB-KW"/>
</dbReference>
<dbReference type="Gene3D" id="3.40.50.720">
    <property type="entry name" value="NAD(P)-binding Rossmann-like Domain"/>
    <property type="match status" value="1"/>
</dbReference>
<protein>
    <submittedName>
        <fullName evidence="3">Synaptic vesicle membrane protein VAT-1-like</fullName>
    </submittedName>
</protein>
<dbReference type="AlphaFoldDB" id="A0A2H8TEZ6"/>
<dbReference type="PANTHER" id="PTHR44054">
    <property type="entry name" value="SYNAPTIC VESICLE MEMBRANE PROTEIN VAT-1 HOMOLOG-LIKE"/>
    <property type="match status" value="1"/>
</dbReference>
<evidence type="ECO:0000313" key="3">
    <source>
        <dbReference type="EMBL" id="MBW12676.1"/>
    </source>
</evidence>
<sequence length="167" mass="18770">MGKYILFGSSNIVTGETKSFFSAAKSWWQVDKISPLKLFDDSKTLMGFNLRRLLFHQNQSEYVGNIFDKVIGLWKDGKVKPVIDSTWAFEDVGEAMQKMHDRKNIGKIVLDPSLEPKPKPATPVKGKSKNADKEKEKKEEDSSANGTTTPEVSSPTTKEKEKEKESS</sequence>
<dbReference type="EMBL" id="GFXV01000871">
    <property type="protein sequence ID" value="MBW12676.1"/>
    <property type="molecule type" value="Transcribed_RNA"/>
</dbReference>
<proteinExistence type="predicted"/>
<organism evidence="3">
    <name type="scientific">Melanaphis sacchari</name>
    <dbReference type="NCBI Taxonomy" id="742174"/>
    <lineage>
        <taxon>Eukaryota</taxon>
        <taxon>Metazoa</taxon>
        <taxon>Ecdysozoa</taxon>
        <taxon>Arthropoda</taxon>
        <taxon>Hexapoda</taxon>
        <taxon>Insecta</taxon>
        <taxon>Pterygota</taxon>
        <taxon>Neoptera</taxon>
        <taxon>Paraneoptera</taxon>
        <taxon>Hemiptera</taxon>
        <taxon>Sternorrhyncha</taxon>
        <taxon>Aphidomorpha</taxon>
        <taxon>Aphidoidea</taxon>
        <taxon>Aphididae</taxon>
        <taxon>Aphidini</taxon>
        <taxon>Melanaphis</taxon>
    </lineage>
</organism>
<gene>
    <name evidence="3" type="primary">Vat1l</name>
</gene>
<dbReference type="Pfam" id="PF13602">
    <property type="entry name" value="ADH_zinc_N_2"/>
    <property type="match status" value="1"/>
</dbReference>